<feature type="chain" id="PRO_5003840644" description="Por secretion system C-terminal sorting domain-containing protein" evidence="1">
    <location>
        <begin position="24"/>
        <end position="614"/>
    </location>
</feature>
<dbReference type="HOGENOM" id="CLU_443245_0_0_10"/>
<dbReference type="eggNOG" id="ENOG5033QZP">
    <property type="taxonomic scope" value="Bacteria"/>
</dbReference>
<gene>
    <name evidence="2" type="ORF">HMPREF9448_02251</name>
</gene>
<keyword evidence="1" id="KW-0732">Signal</keyword>
<dbReference type="RefSeq" id="WP_008862641.1">
    <property type="nucleotide sequence ID" value="NZ_JH815205.1"/>
</dbReference>
<organism evidence="2 3">
    <name type="scientific">Barnesiella intestinihominis YIT 11860</name>
    <dbReference type="NCBI Taxonomy" id="742726"/>
    <lineage>
        <taxon>Bacteria</taxon>
        <taxon>Pseudomonadati</taxon>
        <taxon>Bacteroidota</taxon>
        <taxon>Bacteroidia</taxon>
        <taxon>Bacteroidales</taxon>
        <taxon>Barnesiellaceae</taxon>
        <taxon>Barnesiella</taxon>
    </lineage>
</organism>
<evidence type="ECO:0000313" key="2">
    <source>
        <dbReference type="EMBL" id="EJZ62897.1"/>
    </source>
</evidence>
<dbReference type="Proteomes" id="UP000006044">
    <property type="component" value="Unassembled WGS sequence"/>
</dbReference>
<accession>K0WUD2</accession>
<dbReference type="EMBL" id="ADLE01000015">
    <property type="protein sequence ID" value="EJZ62897.1"/>
    <property type="molecule type" value="Genomic_DNA"/>
</dbReference>
<sequence length="614" mass="67879">MKKLYSKLLTLVTIGFYSLSVWAQDAPVIQNYSDYTGDSFVANWDKVSGADKYFLNVYTNGTNVQNVNETFGNINHSDGKIDQQSPNYPNGWEINVSENGSTDMVVYEGVNKIILDATDDYISTEQIIGTGVGKYIVNANLINAENITQENSSLFKIEIFDKAGILLSTGTIETLLFAQITEFNIFDGFGYTQANIGRIKISIEKGDGKIGDLMINSISYSCTEPSYILKDQATAENSYPVTNLDPEKEYYYYVAASVEGKTTDASNIIRVNEFLTPKALDATGTSENSFTANWERLPKAKGYIVQAYQYHTATQDSEKKILDDSFEKSTEGTMDDPISVTDPDLYTAVPGWSGKNILAANGMLGADNGRFPVSLSYLWTPTMNLSSNNGKYKIHIKARGTAGDYLSIYRIGYMIDSNGDGEPDALNIHKVTAFDENGYAEETWEMEDGAENMQLSIEENKLKRFFIDEITIIQESKAGEVTRIPLVPATISDGSQTSYTFTDLETNGNYGYEVTGMRYNDYEEEEYSETSNLITVQLIHSGIESSTTQNVKVIASENSINIVLSERALIQIFTANGQLVKTINGTSGENIVSIPAANIYIVKVGSKIFKVIAR</sequence>
<comment type="caution">
    <text evidence="2">The sequence shown here is derived from an EMBL/GenBank/DDBJ whole genome shotgun (WGS) entry which is preliminary data.</text>
</comment>
<dbReference type="SUPFAM" id="SSF49265">
    <property type="entry name" value="Fibronectin type III"/>
    <property type="match status" value="1"/>
</dbReference>
<dbReference type="STRING" id="742726.HMPREF9448_02251"/>
<dbReference type="GeneID" id="77849452"/>
<evidence type="ECO:0008006" key="4">
    <source>
        <dbReference type="Google" id="ProtNLM"/>
    </source>
</evidence>
<dbReference type="AlphaFoldDB" id="K0WUD2"/>
<dbReference type="InterPro" id="IPR036116">
    <property type="entry name" value="FN3_sf"/>
</dbReference>
<name>K0WUD2_9BACT</name>
<reference evidence="2 3" key="1">
    <citation type="submission" date="2012-08" db="EMBL/GenBank/DDBJ databases">
        <title>The Genome Sequence of Barnesiella intestinihominis YIT 11860.</title>
        <authorList>
            <consortium name="The Broad Institute Genome Sequencing Platform"/>
            <person name="Earl A."/>
            <person name="Ward D."/>
            <person name="Feldgarden M."/>
            <person name="Gevers D."/>
            <person name="Morotomi M."/>
            <person name="Walker B."/>
            <person name="Young S.K."/>
            <person name="Zeng Q."/>
            <person name="Gargeya S."/>
            <person name="Fitzgerald M."/>
            <person name="Haas B."/>
            <person name="Abouelleil A."/>
            <person name="Alvarado L."/>
            <person name="Arachchi H.M."/>
            <person name="Berlin A.M."/>
            <person name="Chapman S.B."/>
            <person name="Goldberg J."/>
            <person name="Griggs A."/>
            <person name="Gujja S."/>
            <person name="Hansen M."/>
            <person name="Howarth C."/>
            <person name="Imamovic A."/>
            <person name="Larimer J."/>
            <person name="McCowen C."/>
            <person name="Montmayeur A."/>
            <person name="Murphy C."/>
            <person name="Neiman D."/>
            <person name="Pearson M."/>
            <person name="Priest M."/>
            <person name="Roberts A."/>
            <person name="Saif S."/>
            <person name="Shea T."/>
            <person name="Sisk P."/>
            <person name="Sykes S."/>
            <person name="Wortman J."/>
            <person name="Nusbaum C."/>
            <person name="Birren B."/>
        </authorList>
    </citation>
    <scope>NUCLEOTIDE SEQUENCE [LARGE SCALE GENOMIC DNA]</scope>
    <source>
        <strain evidence="2 3">YIT 11860</strain>
    </source>
</reference>
<feature type="signal peptide" evidence="1">
    <location>
        <begin position="1"/>
        <end position="23"/>
    </location>
</feature>
<proteinExistence type="predicted"/>
<evidence type="ECO:0000256" key="1">
    <source>
        <dbReference type="SAM" id="SignalP"/>
    </source>
</evidence>
<keyword evidence="3" id="KW-1185">Reference proteome</keyword>
<protein>
    <recommendedName>
        <fullName evidence="4">Por secretion system C-terminal sorting domain-containing protein</fullName>
    </recommendedName>
</protein>
<dbReference type="OrthoDB" id="1089790at2"/>
<evidence type="ECO:0000313" key="3">
    <source>
        <dbReference type="Proteomes" id="UP000006044"/>
    </source>
</evidence>
<dbReference type="PATRIC" id="fig|742726.3.peg.2350"/>